<dbReference type="NCBIfam" id="TIGR04256">
    <property type="entry name" value="GxxExxY"/>
    <property type="match status" value="1"/>
</dbReference>
<proteinExistence type="predicted"/>
<evidence type="ECO:0000313" key="1">
    <source>
        <dbReference type="EMBL" id="QHU28904.1"/>
    </source>
</evidence>
<organism evidence="1">
    <name type="scientific">viral metagenome</name>
    <dbReference type="NCBI Taxonomy" id="1070528"/>
    <lineage>
        <taxon>unclassified sequences</taxon>
        <taxon>metagenomes</taxon>
        <taxon>organismal metagenomes</taxon>
    </lineage>
</organism>
<protein>
    <recommendedName>
        <fullName evidence="2">GxxExxY protein</fullName>
    </recommendedName>
</protein>
<evidence type="ECO:0008006" key="2">
    <source>
        <dbReference type="Google" id="ProtNLM"/>
    </source>
</evidence>
<name>A0A6C0LH73_9ZZZZ</name>
<dbReference type="EMBL" id="MN740475">
    <property type="protein sequence ID" value="QHU28904.1"/>
    <property type="molecule type" value="Genomic_DNA"/>
</dbReference>
<dbReference type="AlphaFoldDB" id="A0A6C0LH73"/>
<sequence length="136" mass="16005">MEYYSKIKEFSDKILEELGSSYKEHIYVNAMCIHLRNENYLFQTEVIVPINYKGVQLGYERADIIIYEPIKCILEFKAQTQSIAKKEIAQLTKYKKNLDINDGILINFGNLNGKLEYHEMFENCTYENSKKSITIE</sequence>
<dbReference type="Pfam" id="PF13366">
    <property type="entry name" value="PDDEXK_3"/>
    <property type="match status" value="1"/>
</dbReference>
<reference evidence="1" key="1">
    <citation type="journal article" date="2020" name="Nature">
        <title>Giant virus diversity and host interactions through global metagenomics.</title>
        <authorList>
            <person name="Schulz F."/>
            <person name="Roux S."/>
            <person name="Paez-Espino D."/>
            <person name="Jungbluth S."/>
            <person name="Walsh D.A."/>
            <person name="Denef V.J."/>
            <person name="McMahon K.D."/>
            <person name="Konstantinidis K.T."/>
            <person name="Eloe-Fadrosh E.A."/>
            <person name="Kyrpides N.C."/>
            <person name="Woyke T."/>
        </authorList>
    </citation>
    <scope>NUCLEOTIDE SEQUENCE</scope>
    <source>
        <strain evidence="1">GVMAG-M-3300027791-30</strain>
    </source>
</reference>
<accession>A0A6C0LH73</accession>
<dbReference type="InterPro" id="IPR026350">
    <property type="entry name" value="GxxExxY"/>
</dbReference>